<evidence type="ECO:0000313" key="2">
    <source>
        <dbReference type="EMBL" id="MBA2870916.1"/>
    </source>
</evidence>
<evidence type="ECO:0000259" key="1">
    <source>
        <dbReference type="PROSITE" id="PS51677"/>
    </source>
</evidence>
<dbReference type="SUPFAM" id="SSF88713">
    <property type="entry name" value="Glycoside hydrolase/deacetylase"/>
    <property type="match status" value="1"/>
</dbReference>
<feature type="domain" description="NodB homology" evidence="1">
    <location>
        <begin position="46"/>
        <end position="227"/>
    </location>
</feature>
<evidence type="ECO:0000313" key="3">
    <source>
        <dbReference type="Proteomes" id="UP000580891"/>
    </source>
</evidence>
<accession>A0A7V9YYX7</accession>
<organism evidence="2 3">
    <name type="scientific">[Anoxybacillus] calidus</name>
    <dbReference type="NCBI Taxonomy" id="575178"/>
    <lineage>
        <taxon>Bacteria</taxon>
        <taxon>Bacillati</taxon>
        <taxon>Bacillota</taxon>
        <taxon>Bacilli</taxon>
        <taxon>Bacillales</taxon>
        <taxon>Anoxybacillaceae</taxon>
        <taxon>Paranoxybacillus</taxon>
    </lineage>
</organism>
<dbReference type="RefSeq" id="WP_181536806.1">
    <property type="nucleotide sequence ID" value="NZ_JACDUU010000002.1"/>
</dbReference>
<reference evidence="2 3" key="1">
    <citation type="submission" date="2020-07" db="EMBL/GenBank/DDBJ databases">
        <title>Genomic Encyclopedia of Type Strains, Phase IV (KMG-IV): sequencing the most valuable type-strain genomes for metagenomic binning, comparative biology and taxonomic classification.</title>
        <authorList>
            <person name="Goeker M."/>
        </authorList>
    </citation>
    <scope>NUCLEOTIDE SEQUENCE [LARGE SCALE GENOMIC DNA]</scope>
    <source>
        <strain evidence="2 3">DSM 25220</strain>
    </source>
</reference>
<comment type="caution">
    <text evidence="2">The sequence shown here is derived from an EMBL/GenBank/DDBJ whole genome shotgun (WGS) entry which is preliminary data.</text>
</comment>
<dbReference type="Gene3D" id="3.20.20.370">
    <property type="entry name" value="Glycoside hydrolase/deacetylase"/>
    <property type="match status" value="1"/>
</dbReference>
<dbReference type="Proteomes" id="UP000580891">
    <property type="component" value="Unassembled WGS sequence"/>
</dbReference>
<dbReference type="AlphaFoldDB" id="A0A7V9YYX7"/>
<dbReference type="EC" id="3.5.1.41" evidence="2"/>
<dbReference type="GO" id="GO:0004099">
    <property type="term" value="F:chitin deacetylase activity"/>
    <property type="evidence" value="ECO:0007669"/>
    <property type="project" value="UniProtKB-EC"/>
</dbReference>
<dbReference type="PANTHER" id="PTHR10587">
    <property type="entry name" value="GLYCOSYL TRANSFERASE-RELATED"/>
    <property type="match status" value="1"/>
</dbReference>
<proteinExistence type="predicted"/>
<dbReference type="Pfam" id="PF01522">
    <property type="entry name" value="Polysacc_deac_1"/>
    <property type="match status" value="1"/>
</dbReference>
<dbReference type="InterPro" id="IPR002509">
    <property type="entry name" value="NODB_dom"/>
</dbReference>
<dbReference type="EMBL" id="JACDUU010000002">
    <property type="protein sequence ID" value="MBA2870916.1"/>
    <property type="molecule type" value="Genomic_DNA"/>
</dbReference>
<sequence>MKKFLIIFIVSILSLITLGYSLLEVINSRSFQFFGGIVRKVDTKEKVVALTFDDGPTKKTDEVLKILEKVDIKATFFLTGQEIEKNFEEAKKIVDAGHELGNHSYSHQRMIFKSPHFIKNEIEHTDKLIRKAGYEGTIQFRPPNGKKLIVLPYYLKKHNRKTILWNIEPDSYPEIASDSKKMIEHVTKKIEPGSIILLHVMYESRKESLESIEGIVTELKEKGYTFKTVSELLDYEEMN</sequence>
<dbReference type="GO" id="GO:0005975">
    <property type="term" value="P:carbohydrate metabolic process"/>
    <property type="evidence" value="ECO:0007669"/>
    <property type="project" value="InterPro"/>
</dbReference>
<gene>
    <name evidence="2" type="ORF">HNQ85_001186</name>
</gene>
<dbReference type="PROSITE" id="PS51677">
    <property type="entry name" value="NODB"/>
    <property type="match status" value="1"/>
</dbReference>
<dbReference type="CDD" id="cd10956">
    <property type="entry name" value="CE4_BH1302_like"/>
    <property type="match status" value="1"/>
</dbReference>
<dbReference type="InterPro" id="IPR011330">
    <property type="entry name" value="Glyco_hydro/deAcase_b/a-brl"/>
</dbReference>
<keyword evidence="3" id="KW-1185">Reference proteome</keyword>
<name>A0A7V9YYX7_9BACL</name>
<dbReference type="InterPro" id="IPR050248">
    <property type="entry name" value="Polysacc_deacetylase_ArnD"/>
</dbReference>
<keyword evidence="2" id="KW-0378">Hydrolase</keyword>
<dbReference type="PANTHER" id="PTHR10587:SF125">
    <property type="entry name" value="POLYSACCHARIDE DEACETYLASE YHEN-RELATED"/>
    <property type="match status" value="1"/>
</dbReference>
<protein>
    <submittedName>
        <fullName evidence="2">Chitin deacetylase</fullName>
        <ecNumber evidence="2">3.5.1.41</ecNumber>
    </submittedName>
</protein>